<keyword evidence="1" id="KW-1133">Transmembrane helix</keyword>
<proteinExistence type="predicted"/>
<feature type="transmembrane region" description="Helical" evidence="1">
    <location>
        <begin position="185"/>
        <end position="207"/>
    </location>
</feature>
<keyword evidence="1" id="KW-0812">Transmembrane</keyword>
<feature type="transmembrane region" description="Helical" evidence="1">
    <location>
        <begin position="214"/>
        <end position="235"/>
    </location>
</feature>
<dbReference type="Pfam" id="PF12291">
    <property type="entry name" value="DUF3623"/>
    <property type="match status" value="1"/>
</dbReference>
<dbReference type="InterPro" id="IPR017496">
    <property type="entry name" value="Photo_alph_chp2"/>
</dbReference>
<feature type="transmembrane region" description="Helical" evidence="1">
    <location>
        <begin position="6"/>
        <end position="25"/>
    </location>
</feature>
<name>A0A562SXH7_9HYPH</name>
<keyword evidence="3" id="KW-1185">Reference proteome</keyword>
<feature type="transmembrane region" description="Helical" evidence="1">
    <location>
        <begin position="64"/>
        <end position="85"/>
    </location>
</feature>
<dbReference type="EMBL" id="VLLF01000006">
    <property type="protein sequence ID" value="TWI85952.1"/>
    <property type="molecule type" value="Genomic_DNA"/>
</dbReference>
<comment type="caution">
    <text evidence="2">The sequence shown here is derived from an EMBL/GenBank/DDBJ whole genome shotgun (WGS) entry which is preliminary data.</text>
</comment>
<dbReference type="NCBIfam" id="TIGR03055">
    <property type="entry name" value="photo_alph_chp2"/>
    <property type="match status" value="1"/>
</dbReference>
<dbReference type="AlphaFoldDB" id="A0A562SXH7"/>
<dbReference type="RefSeq" id="WP_155197641.1">
    <property type="nucleotide sequence ID" value="NZ_SMLY01000083.1"/>
</dbReference>
<organism evidence="2 3">
    <name type="scientific">Roseibium hamelinense</name>
    <dbReference type="NCBI Taxonomy" id="150831"/>
    <lineage>
        <taxon>Bacteria</taxon>
        <taxon>Pseudomonadati</taxon>
        <taxon>Pseudomonadota</taxon>
        <taxon>Alphaproteobacteria</taxon>
        <taxon>Hyphomicrobiales</taxon>
        <taxon>Stappiaceae</taxon>
        <taxon>Roseibium</taxon>
    </lineage>
</organism>
<feature type="transmembrane region" description="Helical" evidence="1">
    <location>
        <begin position="115"/>
        <end position="141"/>
    </location>
</feature>
<feature type="transmembrane region" description="Helical" evidence="1">
    <location>
        <begin position="32"/>
        <end position="52"/>
    </location>
</feature>
<keyword evidence="1" id="KW-0472">Membrane</keyword>
<accession>A0A562SXH7</accession>
<reference evidence="2 3" key="1">
    <citation type="submission" date="2019-07" db="EMBL/GenBank/DDBJ databases">
        <title>Genomic Encyclopedia of Archaeal and Bacterial Type Strains, Phase II (KMG-II): from individual species to whole genera.</title>
        <authorList>
            <person name="Goeker M."/>
        </authorList>
    </citation>
    <scope>NUCLEOTIDE SEQUENCE [LARGE SCALE GENOMIC DNA]</scope>
    <source>
        <strain evidence="2 3">ATCC BAA-252</strain>
    </source>
</reference>
<evidence type="ECO:0000256" key="1">
    <source>
        <dbReference type="SAM" id="Phobius"/>
    </source>
</evidence>
<dbReference type="Proteomes" id="UP000320593">
    <property type="component" value="Unassembled WGS sequence"/>
</dbReference>
<evidence type="ECO:0000313" key="3">
    <source>
        <dbReference type="Proteomes" id="UP000320593"/>
    </source>
</evidence>
<evidence type="ECO:0000313" key="2">
    <source>
        <dbReference type="EMBL" id="TWI85952.1"/>
    </source>
</evidence>
<sequence length="277" mass="30031">MSGVVAVGIAIFTWWFATGVVMILARQGERHAGMVMALVTIAALGGLAALALTRDSLTAVSAYIGFFGALMLWAWHETAFLLGLVTGPRRVGLEQSPIEKSRFRAAFRTVRDHELALAATILFLGLLLGGAANQAGLWTFILLWGMRLSTKVNIFLGAPHAVNELLPHRLSYLETYFRTDRLSRVFWISLTGCTVVLLSLIGAAAWANSEYGQIVASLLAAFTGLALLEHLFLVLPVKDSALWHWAARLCPAKLEKTNKTANMPDKPEDSCPKTAGA</sequence>
<gene>
    <name evidence="2" type="ORF">JM93_02659</name>
</gene>
<protein>
    <submittedName>
        <fullName evidence="2">Putative photosynthetic complex assembly protein 2</fullName>
    </submittedName>
</protein>